<dbReference type="PANTHER" id="PTHR40763:SF5">
    <property type="entry name" value="MEMBRANE PROTEIN"/>
    <property type="match status" value="1"/>
</dbReference>
<dbReference type="Pfam" id="PF22570">
    <property type="entry name" value="LiaF-TM"/>
    <property type="match status" value="1"/>
</dbReference>
<dbReference type="AlphaFoldDB" id="A0A7R7EJ88"/>
<dbReference type="PANTHER" id="PTHR40763">
    <property type="entry name" value="MEMBRANE PROTEIN-RELATED"/>
    <property type="match status" value="1"/>
</dbReference>
<organism evidence="4 5">
    <name type="scientific">Anaeromicropila herbilytica</name>
    <dbReference type="NCBI Taxonomy" id="2785025"/>
    <lineage>
        <taxon>Bacteria</taxon>
        <taxon>Bacillati</taxon>
        <taxon>Bacillota</taxon>
        <taxon>Clostridia</taxon>
        <taxon>Lachnospirales</taxon>
        <taxon>Lachnospiraceae</taxon>
        <taxon>Anaeromicropila</taxon>
    </lineage>
</organism>
<protein>
    <recommendedName>
        <fullName evidence="6">Cell wall-active antibiotics response LiaF-like C-terminal domain-containing protein</fullName>
    </recommendedName>
</protein>
<dbReference type="InterPro" id="IPR054331">
    <property type="entry name" value="LiaF_TM"/>
</dbReference>
<feature type="transmembrane region" description="Helical" evidence="1">
    <location>
        <begin position="62"/>
        <end position="81"/>
    </location>
</feature>
<feature type="domain" description="LiaF transmembrane" evidence="3">
    <location>
        <begin position="3"/>
        <end position="83"/>
    </location>
</feature>
<dbReference type="Proteomes" id="UP000595897">
    <property type="component" value="Chromosome"/>
</dbReference>
<feature type="transmembrane region" description="Helical" evidence="1">
    <location>
        <begin position="13"/>
        <end position="32"/>
    </location>
</feature>
<feature type="domain" description="Cell wall-active antibiotics response LiaF-like C-terminal" evidence="2">
    <location>
        <begin position="183"/>
        <end position="241"/>
    </location>
</feature>
<dbReference type="InterPro" id="IPR024425">
    <property type="entry name" value="LiaF-like_C"/>
</dbReference>
<evidence type="ECO:0008006" key="6">
    <source>
        <dbReference type="Google" id="ProtNLM"/>
    </source>
</evidence>
<evidence type="ECO:0000259" key="2">
    <source>
        <dbReference type="Pfam" id="PF09922"/>
    </source>
</evidence>
<reference evidence="4 5" key="1">
    <citation type="submission" date="2020-11" db="EMBL/GenBank/DDBJ databases">
        <title>Draft genome sequencing of a Lachnospiraceae strain isolated from anoxic soil subjected to BSD treatment.</title>
        <authorList>
            <person name="Uek A."/>
            <person name="Tonouchi A."/>
        </authorList>
    </citation>
    <scope>NUCLEOTIDE SEQUENCE [LARGE SCALE GENOMIC DNA]</scope>
    <source>
        <strain evidence="4 5">TB5</strain>
    </source>
</reference>
<proteinExistence type="predicted"/>
<evidence type="ECO:0000313" key="4">
    <source>
        <dbReference type="EMBL" id="BCN29701.1"/>
    </source>
</evidence>
<dbReference type="KEGG" id="ahb:bsdtb5_09960"/>
<keyword evidence="1" id="KW-0472">Membrane</keyword>
<keyword evidence="5" id="KW-1185">Reference proteome</keyword>
<sequence length="267" mass="30197">MALDALNIFEIHLMFRGYWTLFIIIPCLIGLIENKDKMRYIVGLGIGIMLLLSSQHLVSIRFMSRLIGPFILVVIGISLLGRSISSRRRERFDQYREYQNQANGYDEYYNEAKNNSNHKSENNYNTNSEYNNVNSQASGEYTRYQSEDGKDYTAYTRYQGLIRTYTNILSGRTIRIDREEFFGANITSILGGMDLDLRNAIITKDVVIEANCILGGVDIYLPSNVKVVVNSTPILGGVDVKAVPPRDETCPILYVNATCVLGGMDIK</sequence>
<accession>A0A7R7EJ88</accession>
<gene>
    <name evidence="4" type="ORF">bsdtb5_09960</name>
</gene>
<name>A0A7R7EJ88_9FIRM</name>
<keyword evidence="1" id="KW-1133">Transmembrane helix</keyword>
<evidence type="ECO:0000259" key="3">
    <source>
        <dbReference type="Pfam" id="PF22570"/>
    </source>
</evidence>
<dbReference type="EMBL" id="AP024169">
    <property type="protein sequence ID" value="BCN29701.1"/>
    <property type="molecule type" value="Genomic_DNA"/>
</dbReference>
<keyword evidence="1" id="KW-0812">Transmembrane</keyword>
<evidence type="ECO:0000256" key="1">
    <source>
        <dbReference type="SAM" id="Phobius"/>
    </source>
</evidence>
<evidence type="ECO:0000313" key="5">
    <source>
        <dbReference type="Proteomes" id="UP000595897"/>
    </source>
</evidence>
<dbReference type="Pfam" id="PF09922">
    <property type="entry name" value="LiaF-like_C"/>
    <property type="match status" value="1"/>
</dbReference>
<feature type="transmembrane region" description="Helical" evidence="1">
    <location>
        <begin position="39"/>
        <end position="56"/>
    </location>
</feature>